<keyword evidence="2" id="KW-1185">Reference proteome</keyword>
<gene>
    <name evidence="1" type="ORF">ORAREDHAP_LOCUS23707</name>
</gene>
<dbReference type="AlphaFoldDB" id="A0A6J5WZ14"/>
<evidence type="ECO:0000313" key="1">
    <source>
        <dbReference type="EMBL" id="CAB4305671.1"/>
    </source>
</evidence>
<dbReference type="EMBL" id="CAEKKB010000003">
    <property type="protein sequence ID" value="CAB4305671.1"/>
    <property type="molecule type" value="Genomic_DNA"/>
</dbReference>
<evidence type="ECO:0000313" key="2">
    <source>
        <dbReference type="Proteomes" id="UP000507245"/>
    </source>
</evidence>
<sequence length="85" mass="9571">MLRVCGRHHERLLNYRICPPFVLTVCTTYTRPSAGPTKDPMCKNSGTERRAFWTHMSEVRNMELITGALSEKTSLPSICFTAGVP</sequence>
<protein>
    <submittedName>
        <fullName evidence="1">Uncharacterized protein</fullName>
    </submittedName>
</protein>
<dbReference type="Proteomes" id="UP000507245">
    <property type="component" value="Unassembled WGS sequence"/>
</dbReference>
<name>A0A6J5WZ14_PRUAR</name>
<accession>A0A6J5WZ14</accession>
<proteinExistence type="predicted"/>
<organism evidence="1 2">
    <name type="scientific">Prunus armeniaca</name>
    <name type="common">Apricot</name>
    <name type="synonym">Armeniaca vulgaris</name>
    <dbReference type="NCBI Taxonomy" id="36596"/>
    <lineage>
        <taxon>Eukaryota</taxon>
        <taxon>Viridiplantae</taxon>
        <taxon>Streptophyta</taxon>
        <taxon>Embryophyta</taxon>
        <taxon>Tracheophyta</taxon>
        <taxon>Spermatophyta</taxon>
        <taxon>Magnoliopsida</taxon>
        <taxon>eudicotyledons</taxon>
        <taxon>Gunneridae</taxon>
        <taxon>Pentapetalae</taxon>
        <taxon>rosids</taxon>
        <taxon>fabids</taxon>
        <taxon>Rosales</taxon>
        <taxon>Rosaceae</taxon>
        <taxon>Amygdaloideae</taxon>
        <taxon>Amygdaleae</taxon>
        <taxon>Prunus</taxon>
    </lineage>
</organism>
<reference evidence="2" key="1">
    <citation type="journal article" date="2020" name="Genome Biol.">
        <title>Gamete binning: chromosome-level and haplotype-resolved genome assembly enabled by high-throughput single-cell sequencing of gamete genomes.</title>
        <authorList>
            <person name="Campoy J.A."/>
            <person name="Sun H."/>
            <person name="Goel M."/>
            <person name="Jiao W.-B."/>
            <person name="Folz-Donahue K."/>
            <person name="Wang N."/>
            <person name="Rubio M."/>
            <person name="Liu C."/>
            <person name="Kukat C."/>
            <person name="Ruiz D."/>
            <person name="Huettel B."/>
            <person name="Schneeberger K."/>
        </authorList>
    </citation>
    <scope>NUCLEOTIDE SEQUENCE [LARGE SCALE GENOMIC DNA]</scope>
    <source>
        <strain evidence="2">cv. Rojo Pasion</strain>
    </source>
</reference>